<dbReference type="RefSeq" id="WP_182838280.1">
    <property type="nucleotide sequence ID" value="NZ_BAAABQ010000057.1"/>
</dbReference>
<name>A0ABR6BKB0_9PSEU</name>
<dbReference type="EMBL" id="JACJID010000003">
    <property type="protein sequence ID" value="MBA8927318.1"/>
    <property type="molecule type" value="Genomic_DNA"/>
</dbReference>
<proteinExistence type="predicted"/>
<protein>
    <submittedName>
        <fullName evidence="1">Uncharacterized protein</fullName>
    </submittedName>
</protein>
<evidence type="ECO:0000313" key="2">
    <source>
        <dbReference type="Proteomes" id="UP000517916"/>
    </source>
</evidence>
<reference evidence="1 2" key="1">
    <citation type="submission" date="2020-08" db="EMBL/GenBank/DDBJ databases">
        <title>Genomic Encyclopedia of Archaeal and Bacterial Type Strains, Phase II (KMG-II): from individual species to whole genera.</title>
        <authorList>
            <person name="Goeker M."/>
        </authorList>
    </citation>
    <scope>NUCLEOTIDE SEQUENCE [LARGE SCALE GENOMIC DNA]</scope>
    <source>
        <strain evidence="1 2">DSM 43850</strain>
    </source>
</reference>
<keyword evidence="2" id="KW-1185">Reference proteome</keyword>
<evidence type="ECO:0000313" key="1">
    <source>
        <dbReference type="EMBL" id="MBA8927318.1"/>
    </source>
</evidence>
<organism evidence="1 2">
    <name type="scientific">Kutzneria viridogrisea</name>
    <dbReference type="NCBI Taxonomy" id="47990"/>
    <lineage>
        <taxon>Bacteria</taxon>
        <taxon>Bacillati</taxon>
        <taxon>Actinomycetota</taxon>
        <taxon>Actinomycetes</taxon>
        <taxon>Pseudonocardiales</taxon>
        <taxon>Pseudonocardiaceae</taxon>
        <taxon>Kutzneria</taxon>
    </lineage>
</organism>
<accession>A0ABR6BKB0</accession>
<gene>
    <name evidence="1" type="ORF">BC739_004524</name>
</gene>
<dbReference type="Proteomes" id="UP000517916">
    <property type="component" value="Unassembled WGS sequence"/>
</dbReference>
<comment type="caution">
    <text evidence="1">The sequence shown here is derived from an EMBL/GenBank/DDBJ whole genome shotgun (WGS) entry which is preliminary data.</text>
</comment>
<sequence length="65" mass="7245">MAFRWRYSDLDGNEVPGPDEVFEDRQEAEDWLSAEFSDLADAGVDQVTLIEGADVIYGPMSLHAP</sequence>